<accession>A0ABN5J384</accession>
<evidence type="ECO:0000313" key="2">
    <source>
        <dbReference type="Proteomes" id="UP000240527"/>
    </source>
</evidence>
<dbReference type="EMBL" id="CP027850">
    <property type="protein sequence ID" value="AVQ04184.1"/>
    <property type="molecule type" value="Genomic_DNA"/>
</dbReference>
<sequence>MAAVETERVTAVMLVASALPAAAMVVMMSSKHVFSTPFRYIGITDISESDRVKSYFRYI</sequence>
<evidence type="ECO:0000313" key="1">
    <source>
        <dbReference type="EMBL" id="AVQ04184.1"/>
    </source>
</evidence>
<dbReference type="Proteomes" id="UP000240527">
    <property type="component" value="Chromosome"/>
</dbReference>
<protein>
    <submittedName>
        <fullName evidence="1">Uncharacterized protein</fullName>
    </submittedName>
</protein>
<organism evidence="1 2">
    <name type="scientific">Caulobacter segnis</name>
    <dbReference type="NCBI Taxonomy" id="88688"/>
    <lineage>
        <taxon>Bacteria</taxon>
        <taxon>Pseudomonadati</taxon>
        <taxon>Pseudomonadota</taxon>
        <taxon>Alphaproteobacteria</taxon>
        <taxon>Caulobacterales</taxon>
        <taxon>Caulobacteraceae</taxon>
        <taxon>Caulobacter</taxon>
    </lineage>
</organism>
<proteinExistence type="predicted"/>
<name>A0ABN5J384_9CAUL</name>
<gene>
    <name evidence="1" type="ORF">B7G68_21445</name>
</gene>
<keyword evidence="2" id="KW-1185">Reference proteome</keyword>
<reference evidence="1 2" key="1">
    <citation type="journal article" date="2015" name="Biotechnol. Bioeng.">
        <title>Genome sequence and phenotypic characterization of Caulobacter segnis.</title>
        <authorList>
            <person name="Patel S."/>
            <person name="Fletcher B."/>
            <person name="Scott D.C."/>
            <person name="Ely B."/>
        </authorList>
    </citation>
    <scope>NUCLEOTIDE SEQUENCE [LARGE SCALE GENOMIC DNA]</scope>
    <source>
        <strain evidence="1 2">TK0059</strain>
    </source>
</reference>